<keyword evidence="2" id="KW-1185">Reference proteome</keyword>
<proteinExistence type="predicted"/>
<sequence length="443" mass="48756">MRKISLIGTGYVGLVTGACLAEIGHQVRCLDINEQKIYNLSKGTIPFYEPGLEDLVKENLENERLLFTTNPSFAFHEADVIYIAVGTPANEDGSSNLEYIFQAANNIATYATGNVIVVTKSTVPVGTNERIREIITMSGLKAEVVSNPEFLREGQAINDTFRGDRIVIGSDNQRAAAIVEEINQPFHVKVIHTDLRSAEMIKYASNAFLATKISFINEISTICEKLGANIEDVAYGMGLDSRIGTQFLKAGIGYGGSCFPKDTKSLVQIAGNVKHKFDLLEAVINVNNKQQVKLVEQALGRFGNLQGLNVALLGLSFKPNTDDVRESASIVLANRLIGEGANVAAYDPVAIEKARSVLPREVHFTKEIAEALHLADMAIIVTDWDEIKRLPLSVYENTMKTPVIYDGRNCYSIEAVKQHKIEYHSIGRRTVMNLAKKAMVHLK</sequence>
<accession>A0ACC6S5C1</accession>
<protein>
    <submittedName>
        <fullName evidence="1">UDP-glucose/GDP-mannose dehydrogenase family protein</fullName>
        <ecNumber evidence="1">1.1.1.-</ecNumber>
    </submittedName>
</protein>
<evidence type="ECO:0000313" key="2">
    <source>
        <dbReference type="Proteomes" id="UP001439875"/>
    </source>
</evidence>
<gene>
    <name evidence="1" type="ORF">WMO40_00740</name>
</gene>
<keyword evidence="1" id="KW-0560">Oxidoreductase</keyword>
<evidence type="ECO:0000313" key="1">
    <source>
        <dbReference type="EMBL" id="MEQ2525210.1"/>
    </source>
</evidence>
<dbReference type="EMBL" id="JBBMEW010000001">
    <property type="protein sequence ID" value="MEQ2525210.1"/>
    <property type="molecule type" value="Genomic_DNA"/>
</dbReference>
<dbReference type="Proteomes" id="UP001439875">
    <property type="component" value="Unassembled WGS sequence"/>
</dbReference>
<reference evidence="1" key="1">
    <citation type="submission" date="2024-03" db="EMBL/GenBank/DDBJ databases">
        <title>Human intestinal bacterial collection.</title>
        <authorList>
            <person name="Pauvert C."/>
            <person name="Hitch T.C.A."/>
            <person name="Clavel T."/>
        </authorList>
    </citation>
    <scope>NUCLEOTIDE SEQUENCE</scope>
    <source>
        <strain evidence="1">CLA-AA-H227</strain>
    </source>
</reference>
<name>A0ACC6S5C1_9BACI</name>
<dbReference type="EC" id="1.1.1.-" evidence="1"/>
<comment type="caution">
    <text evidence="1">The sequence shown here is derived from an EMBL/GenBank/DDBJ whole genome shotgun (WGS) entry which is preliminary data.</text>
</comment>
<organism evidence="1 2">
    <name type="scientific">Robertmurraya yapensis</name>
    <name type="common">ex Hitch et al 2024</name>
    <dbReference type="NCBI Taxonomy" id="3133160"/>
    <lineage>
        <taxon>Bacteria</taxon>
        <taxon>Bacillati</taxon>
        <taxon>Bacillota</taxon>
        <taxon>Bacilli</taxon>
        <taxon>Bacillales</taxon>
        <taxon>Bacillaceae</taxon>
        <taxon>Robertmurraya</taxon>
    </lineage>
</organism>